<dbReference type="OrthoDB" id="5694214at2"/>
<dbReference type="STRING" id="425514.SAMN05443550_1146"/>
<evidence type="ECO:0000256" key="4">
    <source>
        <dbReference type="ARBA" id="ARBA00023136"/>
    </source>
</evidence>
<evidence type="ECO:0000313" key="10">
    <source>
        <dbReference type="Proteomes" id="UP000198850"/>
    </source>
</evidence>
<feature type="domain" description="RagB/SusD" evidence="7">
    <location>
        <begin position="276"/>
        <end position="561"/>
    </location>
</feature>
<feature type="signal peptide" evidence="6">
    <location>
        <begin position="1"/>
        <end position="22"/>
    </location>
</feature>
<dbReference type="PROSITE" id="PS51257">
    <property type="entry name" value="PROKAR_LIPOPROTEIN"/>
    <property type="match status" value="1"/>
</dbReference>
<comment type="subcellular location">
    <subcellularLocation>
        <location evidence="1">Cell outer membrane</location>
    </subcellularLocation>
</comment>
<evidence type="ECO:0000256" key="1">
    <source>
        <dbReference type="ARBA" id="ARBA00004442"/>
    </source>
</evidence>
<keyword evidence="4" id="KW-0472">Membrane</keyword>
<organism evidence="9 10">
    <name type="scientific">Pedobacter hartonius</name>
    <dbReference type="NCBI Taxonomy" id="425514"/>
    <lineage>
        <taxon>Bacteria</taxon>
        <taxon>Pseudomonadati</taxon>
        <taxon>Bacteroidota</taxon>
        <taxon>Sphingobacteriia</taxon>
        <taxon>Sphingobacteriales</taxon>
        <taxon>Sphingobacteriaceae</taxon>
        <taxon>Pedobacter</taxon>
    </lineage>
</organism>
<evidence type="ECO:0000256" key="2">
    <source>
        <dbReference type="ARBA" id="ARBA00006275"/>
    </source>
</evidence>
<evidence type="ECO:0000256" key="5">
    <source>
        <dbReference type="ARBA" id="ARBA00023237"/>
    </source>
</evidence>
<name>A0A1H4H8D5_9SPHI</name>
<dbReference type="EMBL" id="FNRA01000014">
    <property type="protein sequence ID" value="SEB17680.1"/>
    <property type="molecule type" value="Genomic_DNA"/>
</dbReference>
<dbReference type="InterPro" id="IPR012944">
    <property type="entry name" value="SusD_RagB_dom"/>
</dbReference>
<dbReference type="Gene3D" id="1.25.40.390">
    <property type="match status" value="1"/>
</dbReference>
<feature type="domain" description="SusD-like N-terminal" evidence="8">
    <location>
        <begin position="47"/>
        <end position="210"/>
    </location>
</feature>
<dbReference type="AlphaFoldDB" id="A0A1H4H8D5"/>
<keyword evidence="5" id="KW-0998">Cell outer membrane</keyword>
<protein>
    <submittedName>
        <fullName evidence="9">Starch-binding associating with outer membrane</fullName>
    </submittedName>
</protein>
<comment type="similarity">
    <text evidence="2">Belongs to the SusD family.</text>
</comment>
<dbReference type="Proteomes" id="UP000198850">
    <property type="component" value="Unassembled WGS sequence"/>
</dbReference>
<keyword evidence="10" id="KW-1185">Reference proteome</keyword>
<dbReference type="Pfam" id="PF14322">
    <property type="entry name" value="SusD-like_3"/>
    <property type="match status" value="1"/>
</dbReference>
<dbReference type="RefSeq" id="WP_090559639.1">
    <property type="nucleotide sequence ID" value="NZ_FNRA01000014.1"/>
</dbReference>
<dbReference type="InterPro" id="IPR011990">
    <property type="entry name" value="TPR-like_helical_dom_sf"/>
</dbReference>
<dbReference type="Pfam" id="PF07980">
    <property type="entry name" value="SusD_RagB"/>
    <property type="match status" value="1"/>
</dbReference>
<keyword evidence="3 6" id="KW-0732">Signal</keyword>
<evidence type="ECO:0000256" key="6">
    <source>
        <dbReference type="SAM" id="SignalP"/>
    </source>
</evidence>
<gene>
    <name evidence="9" type="ORF">SAMN05443550_1146</name>
</gene>
<dbReference type="InterPro" id="IPR033985">
    <property type="entry name" value="SusD-like_N"/>
</dbReference>
<dbReference type="GO" id="GO:0009279">
    <property type="term" value="C:cell outer membrane"/>
    <property type="evidence" value="ECO:0007669"/>
    <property type="project" value="UniProtKB-SubCell"/>
</dbReference>
<evidence type="ECO:0000256" key="3">
    <source>
        <dbReference type="ARBA" id="ARBA00022729"/>
    </source>
</evidence>
<dbReference type="SUPFAM" id="SSF48452">
    <property type="entry name" value="TPR-like"/>
    <property type="match status" value="1"/>
</dbReference>
<sequence length="561" mass="63468">MKLLKISSIILLIIATSACKKALDLEPQSDISDFTYWKSANDYRLAANWFYNYSLDDPHYSGSYMNDNNSDIAFGTEVNTISSGRYVPPEQDPNWDDSYAAIRNANKLVAEGTASSIKNEVKAFLGEGYFFRAYNYFRLLDLYGGVPIIDKVLQPDDPLVFSERASREAVLDFILGDLNNAIANLPVKASVEKGRICKEAAQALKARICLFEGTWRKFHATGDGNALLDQAITESKNVINSNAYALNQLRGDSSYRMMFIDTYSMENPETIISKKYRTNINVNGWAYGVSWGNLNPTKAAADLYLCRDGLPIEKSPAFKGYDSTRTEFRFRDPRMAQSLIVPATKIVRPQYDKYRPQWPGIDNNRNVNSGYMLYKFISQMATPGDGGGAFDWNIIRYAEVLAIFAEATYERNGSISDAELDLSINLLRDRVKMPHLTNTLVTANGLNMQTEIRRERTVELAFEGFRWDDLRRWKTAESELRKSVLSVKVTGSEWSKQVISLDGESYNSYFYNTPASQLENGYKVLQPGSQRAFDVAKNYLLPIPTKQISLNPDKLKQNPGW</sequence>
<evidence type="ECO:0000259" key="7">
    <source>
        <dbReference type="Pfam" id="PF07980"/>
    </source>
</evidence>
<evidence type="ECO:0000313" key="9">
    <source>
        <dbReference type="EMBL" id="SEB17680.1"/>
    </source>
</evidence>
<evidence type="ECO:0000259" key="8">
    <source>
        <dbReference type="Pfam" id="PF14322"/>
    </source>
</evidence>
<feature type="chain" id="PRO_5011708209" evidence="6">
    <location>
        <begin position="23"/>
        <end position="561"/>
    </location>
</feature>
<proteinExistence type="inferred from homology"/>
<accession>A0A1H4H8D5</accession>
<reference evidence="9 10" key="1">
    <citation type="submission" date="2016-10" db="EMBL/GenBank/DDBJ databases">
        <authorList>
            <person name="de Groot N.N."/>
        </authorList>
    </citation>
    <scope>NUCLEOTIDE SEQUENCE [LARGE SCALE GENOMIC DNA]</scope>
    <source>
        <strain evidence="9 10">DSM 19033</strain>
    </source>
</reference>